<dbReference type="SUPFAM" id="SSF56300">
    <property type="entry name" value="Metallo-dependent phosphatases"/>
    <property type="match status" value="1"/>
</dbReference>
<keyword evidence="5 6" id="KW-0269">Exonuclease</keyword>
<dbReference type="InterPro" id="IPR029052">
    <property type="entry name" value="Metallo-depent_PP-like"/>
</dbReference>
<dbReference type="GO" id="GO:0006310">
    <property type="term" value="P:DNA recombination"/>
    <property type="evidence" value="ECO:0007669"/>
    <property type="project" value="UniProtKB-KW"/>
</dbReference>
<keyword evidence="4 6" id="KW-0378">Hydrolase</keyword>
<keyword evidence="6" id="KW-0235">DNA replication</keyword>
<proteinExistence type="inferred from homology"/>
<dbReference type="GO" id="GO:0004519">
    <property type="term" value="F:endonuclease activity"/>
    <property type="evidence" value="ECO:0007669"/>
    <property type="project" value="UniProtKB-KW"/>
</dbReference>
<organism evidence="8">
    <name type="scientific">Nocardia farcinica</name>
    <dbReference type="NCBI Taxonomy" id="37329"/>
    <lineage>
        <taxon>Bacteria</taxon>
        <taxon>Bacillati</taxon>
        <taxon>Actinomycetota</taxon>
        <taxon>Actinomycetes</taxon>
        <taxon>Mycobacteriales</taxon>
        <taxon>Nocardiaceae</taxon>
        <taxon>Nocardia</taxon>
    </lineage>
</organism>
<dbReference type="Pfam" id="PF00149">
    <property type="entry name" value="Metallophos"/>
    <property type="match status" value="1"/>
</dbReference>
<name>A0A449H8U1_NOCFR</name>
<dbReference type="InterPro" id="IPR004843">
    <property type="entry name" value="Calcineurin-like_PHP"/>
</dbReference>
<comment type="subunit">
    <text evidence="6">Heterodimer of SbcC and SbcD.</text>
</comment>
<feature type="domain" description="Calcineurin-like phosphoesterase" evidence="7">
    <location>
        <begin position="4"/>
        <end position="232"/>
    </location>
</feature>
<keyword evidence="6" id="KW-0255">Endonuclease</keyword>
<gene>
    <name evidence="8" type="primary">sbcD_2</name>
    <name evidence="6" type="synonym">sbcD</name>
    <name evidence="8" type="ORF">NCTC1935_05068</name>
</gene>
<dbReference type="InterPro" id="IPR041796">
    <property type="entry name" value="Mre11_N"/>
</dbReference>
<dbReference type="InterPro" id="IPR050535">
    <property type="entry name" value="DNA_Repair-Maintenance_Comp"/>
</dbReference>
<protein>
    <recommendedName>
        <fullName evidence="2 6">Nuclease SbcCD subunit D</fullName>
    </recommendedName>
</protein>
<accession>A0A449H8U1</accession>
<comment type="function">
    <text evidence="6">SbcCD cleaves DNA hairpin structures. These structures can inhibit DNA replication and are intermediates in certain DNA recombination reactions. The complex acts as a 3'-&gt;5' double strand exonuclease that can open hairpins. It also has a 5' single-strand endonuclease activity.</text>
</comment>
<dbReference type="GO" id="GO:0008408">
    <property type="term" value="F:3'-5' exonuclease activity"/>
    <property type="evidence" value="ECO:0007669"/>
    <property type="project" value="InterPro"/>
</dbReference>
<evidence type="ECO:0000256" key="5">
    <source>
        <dbReference type="ARBA" id="ARBA00022839"/>
    </source>
</evidence>
<dbReference type="CDD" id="cd00840">
    <property type="entry name" value="MPP_Mre11_N"/>
    <property type="match status" value="1"/>
</dbReference>
<evidence type="ECO:0000256" key="2">
    <source>
        <dbReference type="ARBA" id="ARBA00013365"/>
    </source>
</evidence>
<dbReference type="Gene3D" id="3.60.21.10">
    <property type="match status" value="1"/>
</dbReference>
<sequence>MTGRVLHTSDWHLGRQIGRHRRDAEFDAVLDEIAEIAADFAPDLIVHSGDLFDGPRPGLDDMRRAARSLRRLGETAPVVVVAGNHDTRHVLLFLEYMLSDMGNRGDDQMRVRFATDARPDGVLIAEYPTAGGFTLRVGALPYLHPNRFSYEFTDPATATYAEQIRNIQADVYRRLATGRGARDILVFTAHLFVEGATPSYSERRISLDANYAVAAAGLPPVDYGALGHMHKPQRVDNVGFPAHYAGSPLQLDFGETRDAKSVVLAEIAPGKAPRIELAPLASGRRLVKLAGPLDEIAHRASRVGDAWVKVVVDVDGSSPSLAQTLAAMLPQATIVDIEERRPGAVSHVLDRTTSSDAELPSTEKLLHDYLATRGVVEADLARVMSTLAHLQAEPDPSEPTPCCEESLLTAAIAGRGLDGIDRAGLLVDAEVQIPARSGGAQ</sequence>
<evidence type="ECO:0000256" key="3">
    <source>
        <dbReference type="ARBA" id="ARBA00022722"/>
    </source>
</evidence>
<dbReference type="PANTHER" id="PTHR30337:SF0">
    <property type="entry name" value="NUCLEASE SBCCD SUBUNIT D"/>
    <property type="match status" value="1"/>
</dbReference>
<dbReference type="AlphaFoldDB" id="A0A449H8U1"/>
<dbReference type="EMBL" id="CAACYE010000005">
    <property type="protein sequence ID" value="VFA87191.1"/>
    <property type="molecule type" value="Genomic_DNA"/>
</dbReference>
<dbReference type="PANTHER" id="PTHR30337">
    <property type="entry name" value="COMPONENT OF ATP-DEPENDENT DSDNA EXONUCLEASE"/>
    <property type="match status" value="1"/>
</dbReference>
<evidence type="ECO:0000256" key="6">
    <source>
        <dbReference type="RuleBase" id="RU363069"/>
    </source>
</evidence>
<dbReference type="InterPro" id="IPR004593">
    <property type="entry name" value="SbcD"/>
</dbReference>
<evidence type="ECO:0000256" key="1">
    <source>
        <dbReference type="ARBA" id="ARBA00010555"/>
    </source>
</evidence>
<comment type="similarity">
    <text evidence="1 6">Belongs to the SbcD family.</text>
</comment>
<evidence type="ECO:0000313" key="8">
    <source>
        <dbReference type="EMBL" id="VFA87191.1"/>
    </source>
</evidence>
<keyword evidence="6" id="KW-0233">DNA recombination</keyword>
<dbReference type="GO" id="GO:0006260">
    <property type="term" value="P:DNA replication"/>
    <property type="evidence" value="ECO:0007669"/>
    <property type="project" value="UniProtKB-KW"/>
</dbReference>
<reference evidence="8" key="1">
    <citation type="submission" date="2019-02" db="EMBL/GenBank/DDBJ databases">
        <authorList>
            <consortium name="Pathogen Informatics"/>
        </authorList>
    </citation>
    <scope>NUCLEOTIDE SEQUENCE</scope>
    <source>
        <strain evidence="8">3012STDY6733949</strain>
    </source>
</reference>
<evidence type="ECO:0000259" key="7">
    <source>
        <dbReference type="Pfam" id="PF00149"/>
    </source>
</evidence>
<evidence type="ECO:0000256" key="4">
    <source>
        <dbReference type="ARBA" id="ARBA00022801"/>
    </source>
</evidence>
<dbReference type="NCBIfam" id="TIGR00619">
    <property type="entry name" value="sbcd"/>
    <property type="match status" value="1"/>
</dbReference>
<keyword evidence="3 6" id="KW-0540">Nuclease</keyword>